<evidence type="ECO:0000313" key="2">
    <source>
        <dbReference type="EMBL" id="KOF91741.1"/>
    </source>
</evidence>
<dbReference type="EMBL" id="KQ417482">
    <property type="protein sequence ID" value="KOF91741.1"/>
    <property type="molecule type" value="Genomic_DNA"/>
</dbReference>
<evidence type="ECO:0008006" key="3">
    <source>
        <dbReference type="Google" id="ProtNLM"/>
    </source>
</evidence>
<proteinExistence type="predicted"/>
<dbReference type="AlphaFoldDB" id="A0A0L8HR89"/>
<sequence length="78" mass="8870">MALFKHFCLCIVFVDVARRCFRCCQIQRKLEDRVCFPVTGRSVVAILDKATTNAIPLCCLTLVRSFVTNVFPIPQVHP</sequence>
<accession>A0A0L8HR89</accession>
<protein>
    <recommendedName>
        <fullName evidence="3">Secreted protein</fullName>
    </recommendedName>
</protein>
<keyword evidence="1" id="KW-0732">Signal</keyword>
<gene>
    <name evidence="2" type="ORF">OCBIM_22008185mg</name>
</gene>
<evidence type="ECO:0000256" key="1">
    <source>
        <dbReference type="SAM" id="SignalP"/>
    </source>
</evidence>
<feature type="chain" id="PRO_5005583887" description="Secreted protein" evidence="1">
    <location>
        <begin position="20"/>
        <end position="78"/>
    </location>
</feature>
<feature type="signal peptide" evidence="1">
    <location>
        <begin position="1"/>
        <end position="19"/>
    </location>
</feature>
<organism evidence="2">
    <name type="scientific">Octopus bimaculoides</name>
    <name type="common">California two-spotted octopus</name>
    <dbReference type="NCBI Taxonomy" id="37653"/>
    <lineage>
        <taxon>Eukaryota</taxon>
        <taxon>Metazoa</taxon>
        <taxon>Spiralia</taxon>
        <taxon>Lophotrochozoa</taxon>
        <taxon>Mollusca</taxon>
        <taxon>Cephalopoda</taxon>
        <taxon>Coleoidea</taxon>
        <taxon>Octopodiformes</taxon>
        <taxon>Octopoda</taxon>
        <taxon>Incirrata</taxon>
        <taxon>Octopodidae</taxon>
        <taxon>Octopus</taxon>
    </lineage>
</organism>
<name>A0A0L8HR89_OCTBM</name>
<reference evidence="2" key="1">
    <citation type="submission" date="2015-07" db="EMBL/GenBank/DDBJ databases">
        <title>MeaNS - Measles Nucleotide Surveillance Program.</title>
        <authorList>
            <person name="Tran T."/>
            <person name="Druce J."/>
        </authorList>
    </citation>
    <scope>NUCLEOTIDE SEQUENCE</scope>
    <source>
        <strain evidence="2">UCB-OBI-ISO-001</strain>
        <tissue evidence="2">Gonad</tissue>
    </source>
</reference>